<comment type="caution">
    <text evidence="2">The sequence shown here is derived from an EMBL/GenBank/DDBJ whole genome shotgun (WGS) entry which is preliminary data.</text>
</comment>
<dbReference type="Pfam" id="PF08695">
    <property type="entry name" value="Coa1"/>
    <property type="match status" value="1"/>
</dbReference>
<gene>
    <name evidence="2" type="primary">AVEN_231395_1</name>
    <name evidence="2" type="ORF">NPIL_392251</name>
</gene>
<keyword evidence="1" id="KW-0812">Transmembrane</keyword>
<feature type="transmembrane region" description="Helical" evidence="1">
    <location>
        <begin position="6"/>
        <end position="26"/>
    </location>
</feature>
<dbReference type="InterPro" id="IPR014807">
    <property type="entry name" value="Coa1"/>
</dbReference>
<organism evidence="2 3">
    <name type="scientific">Nephila pilipes</name>
    <name type="common">Giant wood spider</name>
    <name type="synonym">Nephila maculata</name>
    <dbReference type="NCBI Taxonomy" id="299642"/>
    <lineage>
        <taxon>Eukaryota</taxon>
        <taxon>Metazoa</taxon>
        <taxon>Ecdysozoa</taxon>
        <taxon>Arthropoda</taxon>
        <taxon>Chelicerata</taxon>
        <taxon>Arachnida</taxon>
        <taxon>Araneae</taxon>
        <taxon>Araneomorphae</taxon>
        <taxon>Entelegynae</taxon>
        <taxon>Araneoidea</taxon>
        <taxon>Nephilidae</taxon>
        <taxon>Nephila</taxon>
    </lineage>
</organism>
<evidence type="ECO:0000313" key="3">
    <source>
        <dbReference type="Proteomes" id="UP000887013"/>
    </source>
</evidence>
<accession>A0A8X6N8N6</accession>
<keyword evidence="3" id="KW-1185">Reference proteome</keyword>
<evidence type="ECO:0000313" key="2">
    <source>
        <dbReference type="EMBL" id="GFT00178.1"/>
    </source>
</evidence>
<dbReference type="GO" id="GO:0033617">
    <property type="term" value="P:mitochondrial respiratory chain complex IV assembly"/>
    <property type="evidence" value="ECO:0007669"/>
    <property type="project" value="TreeGrafter"/>
</dbReference>
<dbReference type="AlphaFoldDB" id="A0A8X6N8N6"/>
<reference evidence="2" key="1">
    <citation type="submission" date="2020-08" db="EMBL/GenBank/DDBJ databases">
        <title>Multicomponent nature underlies the extraordinary mechanical properties of spider dragline silk.</title>
        <authorList>
            <person name="Kono N."/>
            <person name="Nakamura H."/>
            <person name="Mori M."/>
            <person name="Yoshida Y."/>
            <person name="Ohtoshi R."/>
            <person name="Malay A.D."/>
            <person name="Moran D.A.P."/>
            <person name="Tomita M."/>
            <person name="Numata K."/>
            <person name="Arakawa K."/>
        </authorList>
    </citation>
    <scope>NUCLEOTIDE SEQUENCE</scope>
</reference>
<name>A0A8X6N8N6_NEPPI</name>
<dbReference type="GO" id="GO:0005743">
    <property type="term" value="C:mitochondrial inner membrane"/>
    <property type="evidence" value="ECO:0007669"/>
    <property type="project" value="TreeGrafter"/>
</dbReference>
<sequence length="125" mass="13754">MIKVTAGRIIGIGLATCIISSSSIYLRKILEDRIKNQKITMDCYQQMLQHSPSLTCLGEPVTLNRPSLANEFNYLTSTKASIALPVSGSKKSGELLIDASRNEDDTKWTINSLKLKVPGEEISIK</sequence>
<dbReference type="OrthoDB" id="10037790at2759"/>
<evidence type="ECO:0000256" key="1">
    <source>
        <dbReference type="SAM" id="Phobius"/>
    </source>
</evidence>
<keyword evidence="1" id="KW-0472">Membrane</keyword>
<dbReference type="GO" id="GO:0032981">
    <property type="term" value="P:mitochondrial respiratory chain complex I assembly"/>
    <property type="evidence" value="ECO:0007669"/>
    <property type="project" value="TreeGrafter"/>
</dbReference>
<keyword evidence="1" id="KW-1133">Transmembrane helix</keyword>
<dbReference type="PANTHER" id="PTHR47148:SF1">
    <property type="entry name" value="CYTOCHROME C OXIDASE ASSEMBLY FACTOR 1 HOMOLOG"/>
    <property type="match status" value="1"/>
</dbReference>
<dbReference type="Proteomes" id="UP000887013">
    <property type="component" value="Unassembled WGS sequence"/>
</dbReference>
<dbReference type="EMBL" id="BMAW01006734">
    <property type="protein sequence ID" value="GFT00178.1"/>
    <property type="molecule type" value="Genomic_DNA"/>
</dbReference>
<protein>
    <submittedName>
        <fullName evidence="2">Uncharacterized protein</fullName>
    </submittedName>
</protein>
<proteinExistence type="predicted"/>
<dbReference type="PANTHER" id="PTHR47148">
    <property type="entry name" value="CYTOCHROME C OXIDASE ASSEMBLY FACTOR 1 HOMOLOG"/>
    <property type="match status" value="1"/>
</dbReference>